<dbReference type="Proteomes" id="UP001362999">
    <property type="component" value="Unassembled WGS sequence"/>
</dbReference>
<dbReference type="EMBL" id="JAWWNJ010000060">
    <property type="protein sequence ID" value="KAK7013250.1"/>
    <property type="molecule type" value="Genomic_DNA"/>
</dbReference>
<protein>
    <submittedName>
        <fullName evidence="2">Uncharacterized protein</fullName>
    </submittedName>
</protein>
<keyword evidence="3" id="KW-1185">Reference proteome</keyword>
<keyword evidence="1" id="KW-0732">Signal</keyword>
<feature type="chain" id="PRO_5043642661" evidence="1">
    <location>
        <begin position="20"/>
        <end position="223"/>
    </location>
</feature>
<dbReference type="AlphaFoldDB" id="A0AAW0AK20"/>
<organism evidence="2 3">
    <name type="scientific">Favolaschia claudopus</name>
    <dbReference type="NCBI Taxonomy" id="2862362"/>
    <lineage>
        <taxon>Eukaryota</taxon>
        <taxon>Fungi</taxon>
        <taxon>Dikarya</taxon>
        <taxon>Basidiomycota</taxon>
        <taxon>Agaricomycotina</taxon>
        <taxon>Agaricomycetes</taxon>
        <taxon>Agaricomycetidae</taxon>
        <taxon>Agaricales</taxon>
        <taxon>Marasmiineae</taxon>
        <taxon>Mycenaceae</taxon>
        <taxon>Favolaschia</taxon>
    </lineage>
</organism>
<accession>A0AAW0AK20</accession>
<evidence type="ECO:0000256" key="1">
    <source>
        <dbReference type="SAM" id="SignalP"/>
    </source>
</evidence>
<feature type="signal peptide" evidence="1">
    <location>
        <begin position="1"/>
        <end position="19"/>
    </location>
</feature>
<gene>
    <name evidence="2" type="ORF">R3P38DRAFT_1506866</name>
</gene>
<evidence type="ECO:0000313" key="3">
    <source>
        <dbReference type="Proteomes" id="UP001362999"/>
    </source>
</evidence>
<reference evidence="2 3" key="1">
    <citation type="journal article" date="2024" name="J Genomics">
        <title>Draft genome sequencing and assembly of Favolaschia claudopus CIRM-BRFM 2984 isolated from oak limbs.</title>
        <authorList>
            <person name="Navarro D."/>
            <person name="Drula E."/>
            <person name="Chaduli D."/>
            <person name="Cazenave R."/>
            <person name="Ahrendt S."/>
            <person name="Wang J."/>
            <person name="Lipzen A."/>
            <person name="Daum C."/>
            <person name="Barry K."/>
            <person name="Grigoriev I.V."/>
            <person name="Favel A."/>
            <person name="Rosso M.N."/>
            <person name="Martin F."/>
        </authorList>
    </citation>
    <scope>NUCLEOTIDE SEQUENCE [LARGE SCALE GENOMIC DNA]</scope>
    <source>
        <strain evidence="2 3">CIRM-BRFM 2984</strain>
    </source>
</reference>
<sequence length="223" mass="24860">MTLLEIARCLITLLSPSRASSWPYVRLGNRLLKSLFPASILSVHPFSFCAVSPAPPYSNGRSVQSQIHLDSKEKWLRETPSASTATRPYPRYESDILHNTPPAFVVSLPSPSSLPTSPRSSYADVAASSLSRSIRSRRLDDVIWFSRCELRTTERILAVLALRKTRTGPRENVVRGRYCDNLVKQSRVRLPYVRSAYALLGLTGVTDSTVRLSRTLDASVLMP</sequence>
<evidence type="ECO:0000313" key="2">
    <source>
        <dbReference type="EMBL" id="KAK7013250.1"/>
    </source>
</evidence>
<proteinExistence type="predicted"/>
<comment type="caution">
    <text evidence="2">The sequence shown here is derived from an EMBL/GenBank/DDBJ whole genome shotgun (WGS) entry which is preliminary data.</text>
</comment>
<name>A0AAW0AK20_9AGAR</name>